<comment type="caution">
    <text evidence="1">The sequence shown here is derived from an EMBL/GenBank/DDBJ whole genome shotgun (WGS) entry which is preliminary data.</text>
</comment>
<proteinExistence type="predicted"/>
<dbReference type="Proteomes" id="UP000275356">
    <property type="component" value="Unassembled WGS sequence"/>
</dbReference>
<dbReference type="AlphaFoldDB" id="A0A3N2D169"/>
<keyword evidence="2" id="KW-1185">Reference proteome</keyword>
<reference evidence="1 2" key="1">
    <citation type="submission" date="2018-11" db="EMBL/GenBank/DDBJ databases">
        <title>Sequencing the genomes of 1000 actinobacteria strains.</title>
        <authorList>
            <person name="Klenk H.-P."/>
        </authorList>
    </citation>
    <scope>NUCLEOTIDE SEQUENCE [LARGE SCALE GENOMIC DNA]</scope>
    <source>
        <strain evidence="1 2">DSM 13521</strain>
    </source>
</reference>
<accession>A0A3N2D169</accession>
<dbReference type="OrthoDB" id="4827602at2"/>
<dbReference type="RefSeq" id="WP_123740466.1">
    <property type="nucleotide sequence ID" value="NZ_RKHQ01000002.1"/>
</dbReference>
<evidence type="ECO:0000313" key="1">
    <source>
        <dbReference type="EMBL" id="ROR93516.1"/>
    </source>
</evidence>
<gene>
    <name evidence="1" type="ORF">EDD28_2932</name>
</gene>
<name>A0A3N2D169_9MICO</name>
<dbReference type="EMBL" id="RKHQ01000002">
    <property type="protein sequence ID" value="ROR93516.1"/>
    <property type="molecule type" value="Genomic_DNA"/>
</dbReference>
<organism evidence="1 2">
    <name type="scientific">Salana multivorans</name>
    <dbReference type="NCBI Taxonomy" id="120377"/>
    <lineage>
        <taxon>Bacteria</taxon>
        <taxon>Bacillati</taxon>
        <taxon>Actinomycetota</taxon>
        <taxon>Actinomycetes</taxon>
        <taxon>Micrococcales</taxon>
        <taxon>Beutenbergiaceae</taxon>
        <taxon>Salana</taxon>
    </lineage>
</organism>
<evidence type="ECO:0000313" key="2">
    <source>
        <dbReference type="Proteomes" id="UP000275356"/>
    </source>
</evidence>
<protein>
    <submittedName>
        <fullName evidence="1">Uncharacterized protein</fullName>
    </submittedName>
</protein>
<sequence>MAIIPPGAFGGSGDEQAPAPSFGVLLVRVDGDVTHESVVEALTSARFTGWVSPEVPVEGDDPGDAPVPVWTVAVPETPLGHVAGERTTLHELAASLAATLDGDAIAMVNRREQLLTLTADRAGERWVDYVSDAHLARPDDEFAWGPEGAYGAGALARLCGRPEAEESVYELLSEDEGDDVNESERIVALGRLLGWPHWLVSVGGLPKRVFRGPDVKDFLRLRAGATGIGGRVKGRLTKVKRRSDLTQGG</sequence>